<accession>A0AAV9P6W4</accession>
<dbReference type="PANTHER" id="PTHR36142">
    <property type="entry name" value="METALLO-HYDROLASE/OXIDOREDUCTASE SUPERFAMILY PROTEIN"/>
    <property type="match status" value="1"/>
</dbReference>
<proteinExistence type="predicted"/>
<dbReference type="Proteomes" id="UP001337655">
    <property type="component" value="Unassembled WGS sequence"/>
</dbReference>
<keyword evidence="2" id="KW-1185">Reference proteome</keyword>
<evidence type="ECO:0000313" key="2">
    <source>
        <dbReference type="Proteomes" id="UP001337655"/>
    </source>
</evidence>
<organism evidence="1 2">
    <name type="scientific">Saxophila tyrrhenica</name>
    <dbReference type="NCBI Taxonomy" id="1690608"/>
    <lineage>
        <taxon>Eukaryota</taxon>
        <taxon>Fungi</taxon>
        <taxon>Dikarya</taxon>
        <taxon>Ascomycota</taxon>
        <taxon>Pezizomycotina</taxon>
        <taxon>Dothideomycetes</taxon>
        <taxon>Dothideomycetidae</taxon>
        <taxon>Mycosphaerellales</taxon>
        <taxon>Extremaceae</taxon>
        <taxon>Saxophila</taxon>
    </lineage>
</organism>
<dbReference type="RefSeq" id="XP_064657991.1">
    <property type="nucleotide sequence ID" value="XM_064804190.1"/>
</dbReference>
<sequence length="335" mass="37430">MAALRPEDAMRSEADTKRPIITHLTADNSWLIQLPRSSGDRMFFNIVLDPWLTTNQIEFATWVHDQAHTEMCAAQSFADVERFCGDVERLARKFRSVEGESTKPTSYIDAVALSLAKTDHVHQETLLQLPPSVPIFCYGIGTASMVKSWKYFETVIATPDFIGNWEKTSIAPLPKDIGISAIQSRWDISGLHPAQIISWQPPGSSQAECIMYTPHGILPTDISALVEAEPPVKVLALLHGCLRVGVGFRYFNTPANLGARNGLEVSRLLKSQYWIHTHDERKVEKGLTSWILVHDWQKLDDVAEEYAKKIGEEKDAILKQANFHDLGNGGSLVLV</sequence>
<dbReference type="InterPro" id="IPR036866">
    <property type="entry name" value="RibonucZ/Hydroxyglut_hydro"/>
</dbReference>
<dbReference type="AlphaFoldDB" id="A0AAV9P6W4"/>
<gene>
    <name evidence="1" type="ORF">LTR77_006951</name>
</gene>
<dbReference type="EMBL" id="JAVRRT010000010">
    <property type="protein sequence ID" value="KAK5168381.1"/>
    <property type="molecule type" value="Genomic_DNA"/>
</dbReference>
<dbReference type="PANTHER" id="PTHR36142:SF2">
    <property type="entry name" value="METALLO-HYDROLASE_OXIDOREDUCTASE SUPERFAMILY PROTEIN"/>
    <property type="match status" value="1"/>
</dbReference>
<evidence type="ECO:0000313" key="1">
    <source>
        <dbReference type="EMBL" id="KAK5168381.1"/>
    </source>
</evidence>
<name>A0AAV9P6W4_9PEZI</name>
<dbReference type="GeneID" id="89928289"/>
<reference evidence="1 2" key="1">
    <citation type="submission" date="2023-08" db="EMBL/GenBank/DDBJ databases">
        <title>Black Yeasts Isolated from many extreme environments.</title>
        <authorList>
            <person name="Coleine C."/>
            <person name="Stajich J.E."/>
            <person name="Selbmann L."/>
        </authorList>
    </citation>
    <scope>NUCLEOTIDE SEQUENCE [LARGE SCALE GENOMIC DNA]</scope>
    <source>
        <strain evidence="1 2">CCFEE 5935</strain>
    </source>
</reference>
<protein>
    <submittedName>
        <fullName evidence="1">Uncharacterized protein</fullName>
    </submittedName>
</protein>
<dbReference type="Gene3D" id="3.60.15.10">
    <property type="entry name" value="Ribonuclease Z/Hydroxyacylglutathione hydrolase-like"/>
    <property type="match status" value="1"/>
</dbReference>
<comment type="caution">
    <text evidence="1">The sequence shown here is derived from an EMBL/GenBank/DDBJ whole genome shotgun (WGS) entry which is preliminary data.</text>
</comment>